<organism evidence="2">
    <name type="scientific">uncultured Coleofasciculus sp</name>
    <dbReference type="NCBI Taxonomy" id="1267456"/>
    <lineage>
        <taxon>Bacteria</taxon>
        <taxon>Bacillati</taxon>
        <taxon>Cyanobacteriota</taxon>
        <taxon>Cyanophyceae</taxon>
        <taxon>Coleofasciculales</taxon>
        <taxon>Coleofasciculaceae</taxon>
        <taxon>Coleofasciculus</taxon>
        <taxon>environmental samples</taxon>
    </lineage>
</organism>
<name>A0A6J4H8C5_9CYAN</name>
<evidence type="ECO:0000256" key="1">
    <source>
        <dbReference type="SAM" id="MobiDB-lite"/>
    </source>
</evidence>
<protein>
    <submittedName>
        <fullName evidence="2">Uncharacterized protein</fullName>
    </submittedName>
</protein>
<dbReference type="AlphaFoldDB" id="A0A6J4H8C5"/>
<accession>A0A6J4H8C5</accession>
<evidence type="ECO:0000313" key="2">
    <source>
        <dbReference type="EMBL" id="CAA9215809.1"/>
    </source>
</evidence>
<reference evidence="2" key="1">
    <citation type="submission" date="2020-02" db="EMBL/GenBank/DDBJ databases">
        <authorList>
            <person name="Meier V. D."/>
        </authorList>
    </citation>
    <scope>NUCLEOTIDE SEQUENCE</scope>
    <source>
        <strain evidence="2">AVDCRST_MAG92</strain>
    </source>
</reference>
<feature type="region of interest" description="Disordered" evidence="1">
    <location>
        <begin position="32"/>
        <end position="65"/>
    </location>
</feature>
<gene>
    <name evidence="2" type="ORF">AVDCRST_MAG92-329</name>
</gene>
<dbReference type="EMBL" id="CADCTM010000045">
    <property type="protein sequence ID" value="CAA9215809.1"/>
    <property type="molecule type" value="Genomic_DNA"/>
</dbReference>
<feature type="compositionally biased region" description="Low complexity" evidence="1">
    <location>
        <begin position="35"/>
        <end position="54"/>
    </location>
</feature>
<sequence length="65" mass="6893">MDTSFIECLVMTLLSACVCISLPRVLTLIGSNTTSSPELSPVSLKPSSSDSSKPTDYPELTTVNN</sequence>
<proteinExistence type="predicted"/>